<dbReference type="EMBL" id="SLZZ01000058">
    <property type="protein sequence ID" value="TCS71783.1"/>
    <property type="molecule type" value="Genomic_DNA"/>
</dbReference>
<dbReference type="NCBIfam" id="NF033546">
    <property type="entry name" value="transpos_IS21"/>
    <property type="match status" value="1"/>
</dbReference>
<dbReference type="Proteomes" id="UP000295726">
    <property type="component" value="Unassembled WGS sequence"/>
</dbReference>
<sequence>MVSWMHYYEIQRFKRKGFNKSQTARKIGINRETVGVYWNLTPGDYAARVEAAKTRKKKADPHKDFVLECLMKYPDMSAAQLYDWIKEHTCLETLDFQERCFRDYVKSIREEYDIKKPETSRQYEAMEELPPGKQAQVDMGEISLKTISGRHKKVYCFGMVLTHSRYKFILWQEKPFTTDTFVQAHIKAFTFFDGRPQEMVYDQDKILAVSENNGDIIYTEGFQSYINEAKFDIFLCHGADPESKGLIENVVKYAKHGFAEHRIFKDIDSFNTDCIAWLKRTGNKKIHGTTQKIPAEVFSLEKEYLIPVSAYNFTVAVNDSIDYQVRKDNIVLYKGNRYRVPKGTYSAGKRVFMIVENDILSITDTLTGEIYATHPLCHDKGKLIGQKRDERDKSKSLQEQEKTVQELFQNDELVVPFLEHIHQAKPRYYRDQLGVIRKLFEEWDTELLIHGLHYCSEKGLYSAGDLKSSIIYLKQIKTEPKKKENMSALPSKYRGNMPEIRDLSVYEQAMGRSVVNG</sequence>
<dbReference type="GO" id="GO:0015074">
    <property type="term" value="P:DNA integration"/>
    <property type="evidence" value="ECO:0007669"/>
    <property type="project" value="InterPro"/>
</dbReference>
<organism evidence="2 3">
    <name type="scientific">Muricomes intestini</name>
    <dbReference type="NCBI Taxonomy" id="1796634"/>
    <lineage>
        <taxon>Bacteria</taxon>
        <taxon>Bacillati</taxon>
        <taxon>Bacillota</taxon>
        <taxon>Clostridia</taxon>
        <taxon>Lachnospirales</taxon>
        <taxon>Lachnospiraceae</taxon>
        <taxon>Muricomes</taxon>
    </lineage>
</organism>
<gene>
    <name evidence="2" type="ORF">EDD59_1581</name>
</gene>
<dbReference type="GO" id="GO:0003676">
    <property type="term" value="F:nucleic acid binding"/>
    <property type="evidence" value="ECO:0007669"/>
    <property type="project" value="InterPro"/>
</dbReference>
<evidence type="ECO:0000259" key="1">
    <source>
        <dbReference type="PROSITE" id="PS50994"/>
    </source>
</evidence>
<accession>A0A4R3JXP3</accession>
<evidence type="ECO:0000313" key="2">
    <source>
        <dbReference type="EMBL" id="TCS71783.1"/>
    </source>
</evidence>
<dbReference type="AlphaFoldDB" id="A0A4R3JXP3"/>
<reference evidence="2 3" key="1">
    <citation type="submission" date="2019-03" db="EMBL/GenBank/DDBJ databases">
        <title>Genomic Encyclopedia of Type Strains, Phase IV (KMG-IV): sequencing the most valuable type-strain genomes for metagenomic binning, comparative biology and taxonomic classification.</title>
        <authorList>
            <person name="Goeker M."/>
        </authorList>
    </citation>
    <scope>NUCLEOTIDE SEQUENCE [LARGE SCALE GENOMIC DNA]</scope>
    <source>
        <strain evidence="2 3">DSM 29489</strain>
    </source>
</reference>
<dbReference type="SUPFAM" id="SSF53098">
    <property type="entry name" value="Ribonuclease H-like"/>
    <property type="match status" value="1"/>
</dbReference>
<feature type="domain" description="Integrase catalytic" evidence="1">
    <location>
        <begin position="126"/>
        <end position="302"/>
    </location>
</feature>
<evidence type="ECO:0000313" key="3">
    <source>
        <dbReference type="Proteomes" id="UP000295726"/>
    </source>
</evidence>
<proteinExistence type="predicted"/>
<comment type="caution">
    <text evidence="2">The sequence shown here is derived from an EMBL/GenBank/DDBJ whole genome shotgun (WGS) entry which is preliminary data.</text>
</comment>
<dbReference type="PANTHER" id="PTHR35004">
    <property type="entry name" value="TRANSPOSASE RV3428C-RELATED"/>
    <property type="match status" value="1"/>
</dbReference>
<protein>
    <submittedName>
        <fullName evidence="2">Transposase</fullName>
    </submittedName>
</protein>
<dbReference type="InterPro" id="IPR001584">
    <property type="entry name" value="Integrase_cat-core"/>
</dbReference>
<dbReference type="InterPro" id="IPR036397">
    <property type="entry name" value="RNaseH_sf"/>
</dbReference>
<keyword evidence="3" id="KW-1185">Reference proteome</keyword>
<dbReference type="OrthoDB" id="3193769at2"/>
<dbReference type="Gene3D" id="3.30.420.10">
    <property type="entry name" value="Ribonuclease H-like superfamily/Ribonuclease H"/>
    <property type="match status" value="1"/>
</dbReference>
<name>A0A4R3JXP3_9FIRM</name>
<dbReference type="PANTHER" id="PTHR35004:SF6">
    <property type="entry name" value="TRANSPOSASE"/>
    <property type="match status" value="1"/>
</dbReference>
<dbReference type="InterPro" id="IPR012337">
    <property type="entry name" value="RNaseH-like_sf"/>
</dbReference>
<dbReference type="PROSITE" id="PS50994">
    <property type="entry name" value="INTEGRASE"/>
    <property type="match status" value="1"/>
</dbReference>